<proteinExistence type="predicted"/>
<dbReference type="NCBIfam" id="NF005298">
    <property type="entry name" value="PRK06826.1"/>
    <property type="match status" value="1"/>
</dbReference>
<keyword evidence="5" id="KW-0239">DNA-directed DNA polymerase</keyword>
<dbReference type="SMART" id="SM00481">
    <property type="entry name" value="POLIIIAc"/>
    <property type="match status" value="1"/>
</dbReference>
<keyword evidence="9" id="KW-1185">Reference proteome</keyword>
<dbReference type="InterPro" id="IPR011708">
    <property type="entry name" value="DNA_pol3_alpha_NTPase_dom"/>
</dbReference>
<evidence type="ECO:0000256" key="4">
    <source>
        <dbReference type="ARBA" id="ARBA00022705"/>
    </source>
</evidence>
<dbReference type="RefSeq" id="WP_324669841.1">
    <property type="nucleotide sequence ID" value="NZ_CP141614.1"/>
</dbReference>
<dbReference type="Gene3D" id="1.10.10.1600">
    <property type="entry name" value="Bacterial DNA polymerase III alpha subunit, thumb domain"/>
    <property type="match status" value="1"/>
</dbReference>
<dbReference type="Pfam" id="PF14579">
    <property type="entry name" value="HHH_6"/>
    <property type="match status" value="1"/>
</dbReference>
<comment type="catalytic activity">
    <reaction evidence="6">
        <text>DNA(n) + a 2'-deoxyribonucleoside 5'-triphosphate = DNA(n+1) + diphosphate</text>
        <dbReference type="Rhea" id="RHEA:22508"/>
        <dbReference type="Rhea" id="RHEA-COMP:17339"/>
        <dbReference type="Rhea" id="RHEA-COMP:17340"/>
        <dbReference type="ChEBI" id="CHEBI:33019"/>
        <dbReference type="ChEBI" id="CHEBI:61560"/>
        <dbReference type="ChEBI" id="CHEBI:173112"/>
        <dbReference type="EC" id="2.7.7.7"/>
    </reaction>
</comment>
<evidence type="ECO:0000313" key="8">
    <source>
        <dbReference type="EMBL" id="WRP15438.1"/>
    </source>
</evidence>
<dbReference type="Pfam" id="PF17657">
    <property type="entry name" value="DNA_pol3_finger"/>
    <property type="match status" value="1"/>
</dbReference>
<evidence type="ECO:0000256" key="3">
    <source>
        <dbReference type="ARBA" id="ARBA00022695"/>
    </source>
</evidence>
<reference evidence="9" key="1">
    <citation type="submission" date="2023-12" db="EMBL/GenBank/DDBJ databases">
        <title>Novel isolates from deep terrestrial aquifers shed light on the physiology and ecology of the class Limnochordia.</title>
        <authorList>
            <person name="Karnachuk O.V."/>
            <person name="Lukina A.P."/>
            <person name="Avakyan M.R."/>
            <person name="Kadnikov V."/>
            <person name="Begmatov S."/>
            <person name="Beletsky A.V."/>
            <person name="Mardanov A.V."/>
            <person name="Ravin N.V."/>
        </authorList>
    </citation>
    <scope>NUCLEOTIDE SEQUENCE [LARGE SCALE GENOMIC DNA]</scope>
    <source>
        <strain evidence="9">LN</strain>
    </source>
</reference>
<dbReference type="InterPro" id="IPR016195">
    <property type="entry name" value="Pol/histidinol_Pase-like"/>
</dbReference>
<evidence type="ECO:0000256" key="5">
    <source>
        <dbReference type="ARBA" id="ARBA00022932"/>
    </source>
</evidence>
<dbReference type="CDD" id="cd04485">
    <property type="entry name" value="DnaE_OBF"/>
    <property type="match status" value="1"/>
</dbReference>
<keyword evidence="2 8" id="KW-0808">Transferase</keyword>
<dbReference type="Gene3D" id="1.10.150.870">
    <property type="match status" value="1"/>
</dbReference>
<sequence>MPASFVHLHNHTQYSLLDGACRVEDLVAQARAFGMPAVAMTDHGALYGAVEFYKAARAAGVKPILGAELYLAPRSRHDKTGGPSEGAYYHLLLLAEDDEGFRNLMQLSTIGFLEGFYYKPRIDMEVLASHARGLITTSGCMSAEIPTLLLKGDEEGARAALHRYLDIFGRDHFYVELQRNGVPGQEGLNAALVRLAREYDLPLIATNDVHYLRREDAAFHDVLLCIQTGKFLSDPNRLRFGSEEFYLRSPEEMRRLFADLPEACDRTLEVAERCNVQIQLGRRELPAFETPAGQSADQYLRELAYEGARRRFGEIAEPIRQRLDYELAIIEKTGFAGYFLIVQDFVNYARRSGIPVGPGRGSAASSLVGYCLGITNIDPLHHGMIFERFLNPERISMPDIDIDFADDRRDEVIAYVVRRYGEDRVAQIATFGTMAARASIRDVGRVLQIPYAEVDRLAKLVPAGPGVTLEAALRDVEELRKRYESEPTVRRLIDLARQVEGFPRHLSMHAAGVVIAPQPLIELVPLARTSDGAVVTQFPMEHLEELGLLKMDFLGLRNLTVIRRAVELIESQHGVRLDVDNLPLDDPKVYEMLSRGETDGVFQLESRLFKGMMRELQPDKFSDLVAALALGRPGPLQFLGDFVARRHGRQEIRYALPELEPILKETYGIIVYQEQVMRIATDLAGYTPGQADVLRKAMGKKKPEEMAQQRSRFIQGMVSRGYDQTVAEDLFNEIERFAQYAFNVAHSAAYALISYQTAYLKAHYPVEFMAALLTSVAGNDDKVKLYLDACKESGIPVLPPSVNDSRGEFWPEGRAIRFGLMAVKHVGEPAVQAIMEARRAGGPFVGLVDFCSRTLEHASSPGAFNQRVVESLIKAGALDAFGSRAALLAGLKDAWESCHGRRTAAAVEQASLLDLLGDPDAGAQAARPQDRLPGVPPESLEERLAWERESLGFYLSGHPAQQWRDRLERFRESAVGELADAQDGTVRVVAGLVQADRRVTTRSGGQMRRIMLEDETGSAEVLVFARSLDQFEAARAGAPAVVWGTISRDDDGSIKIIGDRAMPLDRLLVIPLGGAGRTGGGGPTAGRRADALVQEVAEVLRRFPGDTPVVVELQSGHRKRLAAVQRTLWVDVVPELVEALQAVTGRPPLLLTEGQA</sequence>
<feature type="domain" description="Polymerase/histidinol phosphatase N-terminal" evidence="7">
    <location>
        <begin position="6"/>
        <end position="73"/>
    </location>
</feature>
<dbReference type="Gene3D" id="3.20.20.140">
    <property type="entry name" value="Metal-dependent hydrolases"/>
    <property type="match status" value="1"/>
</dbReference>
<evidence type="ECO:0000256" key="6">
    <source>
        <dbReference type="ARBA" id="ARBA00049244"/>
    </source>
</evidence>
<evidence type="ECO:0000256" key="2">
    <source>
        <dbReference type="ARBA" id="ARBA00022679"/>
    </source>
</evidence>
<evidence type="ECO:0000256" key="1">
    <source>
        <dbReference type="ARBA" id="ARBA00012417"/>
    </source>
</evidence>
<name>A0ABZ1BS87_9FIRM</name>
<dbReference type="InterPro" id="IPR004013">
    <property type="entry name" value="PHP_dom"/>
</dbReference>
<dbReference type="InterPro" id="IPR003141">
    <property type="entry name" value="Pol/His_phosphatase_N"/>
</dbReference>
<dbReference type="PANTHER" id="PTHR32294">
    <property type="entry name" value="DNA POLYMERASE III SUBUNIT ALPHA"/>
    <property type="match status" value="1"/>
</dbReference>
<dbReference type="CDD" id="cd12113">
    <property type="entry name" value="PHP_PolIIIA_DnaE3"/>
    <property type="match status" value="1"/>
</dbReference>
<protein>
    <recommendedName>
        <fullName evidence="1">DNA-directed DNA polymerase</fullName>
        <ecNumber evidence="1">2.7.7.7</ecNumber>
    </recommendedName>
</protein>
<dbReference type="EC" id="2.7.7.7" evidence="1"/>
<evidence type="ECO:0000259" key="7">
    <source>
        <dbReference type="SMART" id="SM00481"/>
    </source>
</evidence>
<dbReference type="PANTHER" id="PTHR32294:SF0">
    <property type="entry name" value="DNA POLYMERASE III SUBUNIT ALPHA"/>
    <property type="match status" value="1"/>
</dbReference>
<dbReference type="Proteomes" id="UP001333102">
    <property type="component" value="Chromosome"/>
</dbReference>
<dbReference type="Pfam" id="PF02811">
    <property type="entry name" value="PHP"/>
    <property type="match status" value="1"/>
</dbReference>
<dbReference type="GO" id="GO:0003887">
    <property type="term" value="F:DNA-directed DNA polymerase activity"/>
    <property type="evidence" value="ECO:0007669"/>
    <property type="project" value="UniProtKB-EC"/>
</dbReference>
<accession>A0ABZ1BS87</accession>
<dbReference type="InterPro" id="IPR004805">
    <property type="entry name" value="DnaE2/DnaE/PolC"/>
</dbReference>
<dbReference type="Pfam" id="PF07733">
    <property type="entry name" value="DNA_pol3_alpha"/>
    <property type="match status" value="1"/>
</dbReference>
<dbReference type="InterPro" id="IPR029460">
    <property type="entry name" value="DNAPol_HHH"/>
</dbReference>
<dbReference type="InterPro" id="IPR041931">
    <property type="entry name" value="DNA_pol3_alpha_thumb_dom"/>
</dbReference>
<dbReference type="NCBIfam" id="NF004226">
    <property type="entry name" value="PRK05673.1"/>
    <property type="match status" value="1"/>
</dbReference>
<gene>
    <name evidence="8" type="ORF">VLY81_04550</name>
</gene>
<keyword evidence="4" id="KW-0235">DNA replication</keyword>
<keyword evidence="3 8" id="KW-0548">Nucleotidyltransferase</keyword>
<dbReference type="NCBIfam" id="TIGR00594">
    <property type="entry name" value="polc"/>
    <property type="match status" value="1"/>
</dbReference>
<dbReference type="SUPFAM" id="SSF89550">
    <property type="entry name" value="PHP domain-like"/>
    <property type="match status" value="1"/>
</dbReference>
<organism evidence="8 9">
    <name type="scientific">Geochorda subterranea</name>
    <dbReference type="NCBI Taxonomy" id="3109564"/>
    <lineage>
        <taxon>Bacteria</taxon>
        <taxon>Bacillati</taxon>
        <taxon>Bacillota</taxon>
        <taxon>Limnochordia</taxon>
        <taxon>Limnochordales</taxon>
        <taxon>Geochordaceae</taxon>
        <taxon>Geochorda</taxon>
    </lineage>
</organism>
<dbReference type="EMBL" id="CP141614">
    <property type="protein sequence ID" value="WRP15438.1"/>
    <property type="molecule type" value="Genomic_DNA"/>
</dbReference>
<evidence type="ECO:0000313" key="9">
    <source>
        <dbReference type="Proteomes" id="UP001333102"/>
    </source>
</evidence>
<dbReference type="InterPro" id="IPR040982">
    <property type="entry name" value="DNA_pol3_finger"/>
</dbReference>